<accession>A0A8H5F3N6</accession>
<evidence type="ECO:0000256" key="4">
    <source>
        <dbReference type="ARBA" id="ARBA00015925"/>
    </source>
</evidence>
<evidence type="ECO:0000259" key="5">
    <source>
        <dbReference type="PROSITE" id="PS51733"/>
    </source>
</evidence>
<evidence type="ECO:0000256" key="2">
    <source>
        <dbReference type="ARBA" id="ARBA00005085"/>
    </source>
</evidence>
<organism evidence="6 7">
    <name type="scientific">Psilocybe cf. subviscida</name>
    <dbReference type="NCBI Taxonomy" id="2480587"/>
    <lineage>
        <taxon>Eukaryota</taxon>
        <taxon>Fungi</taxon>
        <taxon>Dikarya</taxon>
        <taxon>Basidiomycota</taxon>
        <taxon>Agaricomycotina</taxon>
        <taxon>Agaricomycetes</taxon>
        <taxon>Agaricomycetidae</taxon>
        <taxon>Agaricales</taxon>
        <taxon>Agaricineae</taxon>
        <taxon>Strophariaceae</taxon>
        <taxon>Psilocybe</taxon>
    </lineage>
</organism>
<comment type="similarity">
    <text evidence="3">Belongs to the LplA family.</text>
</comment>
<dbReference type="SUPFAM" id="SSF82649">
    <property type="entry name" value="SufE/NifU"/>
    <property type="match status" value="1"/>
</dbReference>
<dbReference type="SUPFAM" id="SSF55681">
    <property type="entry name" value="Class II aaRS and biotin synthetases"/>
    <property type="match status" value="1"/>
</dbReference>
<dbReference type="PANTHER" id="PTHR12561">
    <property type="entry name" value="LIPOATE-PROTEIN LIGASE"/>
    <property type="match status" value="1"/>
</dbReference>
<dbReference type="UniPathway" id="UPA00537">
    <property type="reaction ID" value="UER00595"/>
</dbReference>
<reference evidence="6 7" key="1">
    <citation type="journal article" date="2020" name="ISME J.">
        <title>Uncovering the hidden diversity of litter-decomposition mechanisms in mushroom-forming fungi.</title>
        <authorList>
            <person name="Floudas D."/>
            <person name="Bentzer J."/>
            <person name="Ahren D."/>
            <person name="Johansson T."/>
            <person name="Persson P."/>
            <person name="Tunlid A."/>
        </authorList>
    </citation>
    <scope>NUCLEOTIDE SEQUENCE [LARGE SCALE GENOMIC DNA]</scope>
    <source>
        <strain evidence="6 7">CBS 101986</strain>
    </source>
</reference>
<dbReference type="GO" id="GO:0005739">
    <property type="term" value="C:mitochondrion"/>
    <property type="evidence" value="ECO:0007669"/>
    <property type="project" value="TreeGrafter"/>
</dbReference>
<name>A0A8H5F3N6_9AGAR</name>
<dbReference type="InterPro" id="IPR004562">
    <property type="entry name" value="LipoylTrfase_LipoateP_Ligase"/>
</dbReference>
<comment type="caution">
    <text evidence="6">The sequence shown here is derived from an EMBL/GenBank/DDBJ whole genome shotgun (WGS) entry which is preliminary data.</text>
</comment>
<evidence type="ECO:0000313" key="7">
    <source>
        <dbReference type="Proteomes" id="UP000567179"/>
    </source>
</evidence>
<dbReference type="AlphaFoldDB" id="A0A8H5F3N6"/>
<dbReference type="Gene3D" id="3.30.930.10">
    <property type="entry name" value="Bira Bifunctional Protein, Domain 2"/>
    <property type="match status" value="1"/>
</dbReference>
<dbReference type="Pfam" id="PF21948">
    <property type="entry name" value="LplA-B_cat"/>
    <property type="match status" value="1"/>
</dbReference>
<sequence>MGIDARLNDRNDVCVGPDKVSGSAYKIVNKRAYHHGTMLISTQLQTLGDVLRPQENNIVTKGVSSVRSPVCNLQRHDLAASHERFTSAVISQFRQEFGISSNVCTVTDTDSIKDMNYIHDGMAELSTWDWSFGQTPEFTRTLAHEFPWGTVNVEIRSKHGVIINSRSDVQSSHITSAVYESLDRQLSDLLQGKHYGFLEEGRSTNGADVNEHLSGHELNDLYAWVKRATDIIV</sequence>
<feature type="domain" description="BPL/LPL catalytic" evidence="5">
    <location>
        <begin position="1"/>
        <end position="97"/>
    </location>
</feature>
<evidence type="ECO:0000256" key="1">
    <source>
        <dbReference type="ARBA" id="ARBA00003253"/>
    </source>
</evidence>
<comment type="function">
    <text evidence="1">Catalyzes both the ATP-dependent activation of exogenously supplied lipoate to lipoyl-AMP and the transfer of the activated lipoyl onto the lipoyl domains of lipoate-dependent enzymes.</text>
</comment>
<dbReference type="OrthoDB" id="201621at2759"/>
<gene>
    <name evidence="6" type="ORF">D9619_000244</name>
</gene>
<dbReference type="PANTHER" id="PTHR12561:SF3">
    <property type="entry name" value="LIPOYLTRANSFERASE 1, MITOCHONDRIAL"/>
    <property type="match status" value="1"/>
</dbReference>
<proteinExistence type="inferred from homology"/>
<dbReference type="Gene3D" id="3.30.390.50">
    <property type="entry name" value="CO dehydrogenase flavoprotein, C-terminal domain"/>
    <property type="match status" value="1"/>
</dbReference>
<evidence type="ECO:0000256" key="3">
    <source>
        <dbReference type="ARBA" id="ARBA00008242"/>
    </source>
</evidence>
<comment type="pathway">
    <text evidence="2">Protein modification; protein lipoylation via exogenous pathway; protein N(6)-(lipoyl)lysine from lipoate: step 2/2.</text>
</comment>
<dbReference type="InterPro" id="IPR045864">
    <property type="entry name" value="aa-tRNA-synth_II/BPL/LPL"/>
</dbReference>
<dbReference type="Proteomes" id="UP000567179">
    <property type="component" value="Unassembled WGS sequence"/>
</dbReference>
<dbReference type="PROSITE" id="PS51733">
    <property type="entry name" value="BPL_LPL_CATALYTIC"/>
    <property type="match status" value="1"/>
</dbReference>
<dbReference type="GO" id="GO:0017118">
    <property type="term" value="F:lipoyltransferase activity"/>
    <property type="evidence" value="ECO:0007669"/>
    <property type="project" value="TreeGrafter"/>
</dbReference>
<keyword evidence="7" id="KW-1185">Reference proteome</keyword>
<evidence type="ECO:0000313" key="6">
    <source>
        <dbReference type="EMBL" id="KAF5322645.1"/>
    </source>
</evidence>
<dbReference type="EMBL" id="JAACJJ010000028">
    <property type="protein sequence ID" value="KAF5322645.1"/>
    <property type="molecule type" value="Genomic_DNA"/>
</dbReference>
<dbReference type="GO" id="GO:0009249">
    <property type="term" value="P:protein lipoylation"/>
    <property type="evidence" value="ECO:0007669"/>
    <property type="project" value="InterPro"/>
</dbReference>
<dbReference type="InterPro" id="IPR004143">
    <property type="entry name" value="BPL_LPL_catalytic"/>
</dbReference>
<protein>
    <recommendedName>
        <fullName evidence="4">Putative lipoate-protein ligase A</fullName>
    </recommendedName>
</protein>